<organism evidence="20 21">
    <name type="scientific">Aspergillus avenaceus</name>
    <dbReference type="NCBI Taxonomy" id="36643"/>
    <lineage>
        <taxon>Eukaryota</taxon>
        <taxon>Fungi</taxon>
        <taxon>Dikarya</taxon>
        <taxon>Ascomycota</taxon>
        <taxon>Pezizomycotina</taxon>
        <taxon>Eurotiomycetes</taxon>
        <taxon>Eurotiomycetidae</taxon>
        <taxon>Eurotiales</taxon>
        <taxon>Aspergillaceae</taxon>
        <taxon>Aspergillus</taxon>
        <taxon>Aspergillus subgen. Circumdati</taxon>
    </lineage>
</organism>
<evidence type="ECO:0000256" key="16">
    <source>
        <dbReference type="PIRSR" id="PIRSR606710-1"/>
    </source>
</evidence>
<dbReference type="GO" id="GO:0046558">
    <property type="term" value="F:arabinan endo-1,5-alpha-L-arabinosidase activity"/>
    <property type="evidence" value="ECO:0007669"/>
    <property type="project" value="UniProtKB-EC"/>
</dbReference>
<dbReference type="SUPFAM" id="SSF75005">
    <property type="entry name" value="Arabinanase/levansucrase/invertase"/>
    <property type="match status" value="1"/>
</dbReference>
<evidence type="ECO:0000313" key="21">
    <source>
        <dbReference type="Proteomes" id="UP000325780"/>
    </source>
</evidence>
<dbReference type="GO" id="GO:0005576">
    <property type="term" value="C:extracellular region"/>
    <property type="evidence" value="ECO:0007669"/>
    <property type="project" value="UniProtKB-SubCell"/>
</dbReference>
<evidence type="ECO:0000256" key="15">
    <source>
        <dbReference type="PIRNR" id="PIRNR026534"/>
    </source>
</evidence>
<evidence type="ECO:0000256" key="7">
    <source>
        <dbReference type="ARBA" id="ARBA00022651"/>
    </source>
</evidence>
<dbReference type="OrthoDB" id="195678at2759"/>
<dbReference type="Proteomes" id="UP000325780">
    <property type="component" value="Unassembled WGS sequence"/>
</dbReference>
<dbReference type="EMBL" id="ML742121">
    <property type="protein sequence ID" value="KAE8149479.1"/>
    <property type="molecule type" value="Genomic_DNA"/>
</dbReference>
<evidence type="ECO:0000256" key="3">
    <source>
        <dbReference type="ARBA" id="ARBA00004834"/>
    </source>
</evidence>
<dbReference type="InterPro" id="IPR023296">
    <property type="entry name" value="Glyco_hydro_beta-prop_sf"/>
</dbReference>
<dbReference type="PIRSF" id="PIRSF026534">
    <property type="entry name" value="Endo_alpha-L-arabinosidase"/>
    <property type="match status" value="1"/>
</dbReference>
<sequence length="363" mass="39634">MVFLPTFFTLFTLSLGRSIPRAPSPPSPYTHSSDLKIHDPTLIKVGATYYSYGVGEHIIIHQATNLAGPWAEIGSVLNNDSIIPKGDRAKPWAPTTIQVNGTFYCYYSVSNAGCRDSSIGVATSQSPGPGGWTDHGAIVESGTGKGSDEYPMTEVNAIDPAVLITEDEGYLVFGSYWSGIWEVPLSDDLISTDNKTRSNAHHLAKHPQSVDPKTEAKNPDPLCQDSSGRHPIEGAYISYHAPYYYLWASWGLCCDYDPNNLPPAGEEYSIRVGRSESPHGPFVDRKGQELTHSGGELVYGSNDDVYAPGGQGVLTVGGLDVLYYHYLNKTISYDFWEARLGYSYLGYVDGWPTVLKATDLGFL</sequence>
<name>A0A5N6TTN6_ASPAV</name>
<comment type="similarity">
    <text evidence="4 15">Belongs to the glycosyl hydrolase 43 family.</text>
</comment>
<feature type="chain" id="PRO_5025061171" description="Arabinan endo-1,5-alpha-L-arabinosidase" evidence="19">
    <location>
        <begin position="17"/>
        <end position="363"/>
    </location>
</feature>
<keyword evidence="6" id="KW-0964">Secreted</keyword>
<dbReference type="PANTHER" id="PTHR43301">
    <property type="entry name" value="ARABINAN ENDO-1,5-ALPHA-L-ARABINOSIDASE"/>
    <property type="match status" value="1"/>
</dbReference>
<feature type="active site" description="Proton donor" evidence="16">
    <location>
        <position position="233"/>
    </location>
</feature>
<dbReference type="Pfam" id="PF04616">
    <property type="entry name" value="Glyco_hydro_43"/>
    <property type="match status" value="1"/>
</dbReference>
<comment type="function">
    <text evidence="14">Endo-1,5-alpha-L-arabinanase involved in degradation of pectin. Its preferred substrate is linear 1,5-alpha-L-arabinan.</text>
</comment>
<dbReference type="InterPro" id="IPR006710">
    <property type="entry name" value="Glyco_hydro_43"/>
</dbReference>
<dbReference type="AlphaFoldDB" id="A0A5N6TTN6"/>
<feature type="region of interest" description="Disordered" evidence="18">
    <location>
        <begin position="197"/>
        <end position="227"/>
    </location>
</feature>
<comment type="pathway">
    <text evidence="3 15">Glycan metabolism; L-arabinan degradation.</text>
</comment>
<reference evidence="20 21" key="1">
    <citation type="submission" date="2019-04" db="EMBL/GenBank/DDBJ databases">
        <title>Friends and foes A comparative genomics study of 23 Aspergillus species from section Flavi.</title>
        <authorList>
            <consortium name="DOE Joint Genome Institute"/>
            <person name="Kjaerbolling I."/>
            <person name="Vesth T."/>
            <person name="Frisvad J.C."/>
            <person name="Nybo J.L."/>
            <person name="Theobald S."/>
            <person name="Kildgaard S."/>
            <person name="Isbrandt T."/>
            <person name="Kuo A."/>
            <person name="Sato A."/>
            <person name="Lyhne E.K."/>
            <person name="Kogle M.E."/>
            <person name="Wiebenga A."/>
            <person name="Kun R.S."/>
            <person name="Lubbers R.J."/>
            <person name="Makela M.R."/>
            <person name="Barry K."/>
            <person name="Chovatia M."/>
            <person name="Clum A."/>
            <person name="Daum C."/>
            <person name="Haridas S."/>
            <person name="He G."/>
            <person name="LaButti K."/>
            <person name="Lipzen A."/>
            <person name="Mondo S."/>
            <person name="Riley R."/>
            <person name="Salamov A."/>
            <person name="Simmons B.A."/>
            <person name="Magnuson J.K."/>
            <person name="Henrissat B."/>
            <person name="Mortensen U.H."/>
            <person name="Larsen T.O."/>
            <person name="Devries R.P."/>
            <person name="Grigoriev I.V."/>
            <person name="Machida M."/>
            <person name="Baker S.E."/>
            <person name="Andersen M.R."/>
        </authorList>
    </citation>
    <scope>NUCLEOTIDE SEQUENCE [LARGE SCALE GENOMIC DNA]</scope>
    <source>
        <strain evidence="20 21">IBT 18842</strain>
    </source>
</reference>
<evidence type="ECO:0000256" key="10">
    <source>
        <dbReference type="ARBA" id="ARBA00023180"/>
    </source>
</evidence>
<comment type="catalytic activity">
    <reaction evidence="1 15">
        <text>Endohydrolysis of (1-&gt;5)-alpha-arabinofuranosidic linkages in (1-&gt;5)-arabinans.</text>
        <dbReference type="EC" id="3.2.1.99"/>
    </reaction>
</comment>
<feature type="site" description="Important for catalytic activity, responsible for pKa modulation of the active site Glu and correct orientation of both the proton donor and substrate" evidence="17">
    <location>
        <position position="159"/>
    </location>
</feature>
<evidence type="ECO:0000256" key="14">
    <source>
        <dbReference type="ARBA" id="ARBA00025221"/>
    </source>
</evidence>
<keyword evidence="13" id="KW-0624">Polysaccharide degradation</keyword>
<dbReference type="UniPathway" id="UPA00667"/>
<keyword evidence="8 19" id="KW-0732">Signal</keyword>
<gene>
    <name evidence="20" type="ORF">BDV25DRAFT_140737</name>
</gene>
<keyword evidence="21" id="KW-1185">Reference proteome</keyword>
<dbReference type="InterPro" id="IPR016840">
    <property type="entry name" value="Glyco_hydro_43_endo_a_Ara-ase"/>
</dbReference>
<keyword evidence="10" id="KW-0325">Glycoprotein</keyword>
<dbReference type="InterPro" id="IPR050727">
    <property type="entry name" value="GH43_arabinanases"/>
</dbReference>
<keyword evidence="7" id="KW-0858">Xylan degradation</keyword>
<evidence type="ECO:0000256" key="17">
    <source>
        <dbReference type="PIRSR" id="PIRSR606710-2"/>
    </source>
</evidence>
<evidence type="ECO:0000313" key="20">
    <source>
        <dbReference type="EMBL" id="KAE8149479.1"/>
    </source>
</evidence>
<evidence type="ECO:0000256" key="12">
    <source>
        <dbReference type="ARBA" id="ARBA00023295"/>
    </source>
</evidence>
<dbReference type="GO" id="GO:0031222">
    <property type="term" value="P:arabinan catabolic process"/>
    <property type="evidence" value="ECO:0007669"/>
    <property type="project" value="UniProtKB-UniPathway"/>
</dbReference>
<keyword evidence="11" id="KW-0119">Carbohydrate metabolism</keyword>
<evidence type="ECO:0000256" key="19">
    <source>
        <dbReference type="SAM" id="SignalP"/>
    </source>
</evidence>
<evidence type="ECO:0000256" key="18">
    <source>
        <dbReference type="SAM" id="MobiDB-lite"/>
    </source>
</evidence>
<keyword evidence="12 15" id="KW-0326">Glycosidase</keyword>
<comment type="subcellular location">
    <subcellularLocation>
        <location evidence="2">Secreted</location>
    </subcellularLocation>
</comment>
<dbReference type="PANTHER" id="PTHR43301:SF4">
    <property type="entry name" value="ARABINAN ENDO-1,5-ALPHA-L-ARABINOSIDASE B"/>
    <property type="match status" value="1"/>
</dbReference>
<dbReference type="GO" id="GO:0045493">
    <property type="term" value="P:xylan catabolic process"/>
    <property type="evidence" value="ECO:0007669"/>
    <property type="project" value="UniProtKB-KW"/>
</dbReference>
<dbReference type="EC" id="3.2.1.99" evidence="5 15"/>
<evidence type="ECO:0000256" key="5">
    <source>
        <dbReference type="ARBA" id="ARBA00012586"/>
    </source>
</evidence>
<proteinExistence type="inferred from homology"/>
<dbReference type="Gene3D" id="2.115.10.20">
    <property type="entry name" value="Glycosyl hydrolase domain, family 43"/>
    <property type="match status" value="1"/>
</dbReference>
<evidence type="ECO:0000256" key="13">
    <source>
        <dbReference type="ARBA" id="ARBA00023326"/>
    </source>
</evidence>
<keyword evidence="9 15" id="KW-0378">Hydrolase</keyword>
<evidence type="ECO:0000256" key="4">
    <source>
        <dbReference type="ARBA" id="ARBA00009865"/>
    </source>
</evidence>
<accession>A0A5N6TTN6</accession>
<evidence type="ECO:0000256" key="11">
    <source>
        <dbReference type="ARBA" id="ARBA00023277"/>
    </source>
</evidence>
<protein>
    <recommendedName>
        <fullName evidence="5 15">Arabinan endo-1,5-alpha-L-arabinosidase</fullName>
        <ecNumber evidence="5 15">3.2.1.99</ecNumber>
    </recommendedName>
</protein>
<evidence type="ECO:0000256" key="9">
    <source>
        <dbReference type="ARBA" id="ARBA00022801"/>
    </source>
</evidence>
<feature type="active site" description="Proton acceptor" evidence="16">
    <location>
        <position position="39"/>
    </location>
</feature>
<feature type="signal peptide" evidence="19">
    <location>
        <begin position="1"/>
        <end position="16"/>
    </location>
</feature>
<evidence type="ECO:0000256" key="6">
    <source>
        <dbReference type="ARBA" id="ARBA00022525"/>
    </source>
</evidence>
<evidence type="ECO:0000256" key="2">
    <source>
        <dbReference type="ARBA" id="ARBA00004613"/>
    </source>
</evidence>
<evidence type="ECO:0000256" key="1">
    <source>
        <dbReference type="ARBA" id="ARBA00000375"/>
    </source>
</evidence>
<evidence type="ECO:0000256" key="8">
    <source>
        <dbReference type="ARBA" id="ARBA00022729"/>
    </source>
</evidence>
<dbReference type="CDD" id="cd18831">
    <property type="entry name" value="GH43_AnAbnA-like"/>
    <property type="match status" value="1"/>
</dbReference>